<dbReference type="eggNOG" id="ENOG502ZDJ4">
    <property type="taxonomic scope" value="Bacteria"/>
</dbReference>
<dbReference type="AlphaFoldDB" id="H5X834"/>
<sequence>MAHRPQSPDGRPGRRGGSARPPRTRRGGDRAPYPGAQARTTGEGASETSANLRPGDKSRPSRRRTATASSAPTPVTVWTCGPDPIDSHAAWPTPIVETITAAFTTPGAHVVLVDLSTTWATVRTPGADGATAPSESALMAAHEAVRALDRTADTLTFGTCAEVHTLSSKPFWAGMVTDSGNPPAALTESSPTPVPAGTVSGSGAPDTNAAERADLVVVSLPADAAETVSLDRLALLAADRLRQGGIFAVYTHSDWSEGRLVDPTGAIVAACQHADLLYLQHIVTLHTPIRDGRLHATPNAAVAADYDRTCHRATARGLPTPHLRVHGDVLVFAQPVDSRTAPPGTGSAVATHERAPRSPGSR</sequence>
<feature type="compositionally biased region" description="Low complexity" evidence="1">
    <location>
        <begin position="1"/>
        <end position="10"/>
    </location>
</feature>
<feature type="region of interest" description="Disordered" evidence="1">
    <location>
        <begin position="1"/>
        <end position="76"/>
    </location>
</feature>
<feature type="region of interest" description="Disordered" evidence="1">
    <location>
        <begin position="336"/>
        <end position="362"/>
    </location>
</feature>
<evidence type="ECO:0000256" key="1">
    <source>
        <dbReference type="SAM" id="MobiDB-lite"/>
    </source>
</evidence>
<keyword evidence="3" id="KW-1185">Reference proteome</keyword>
<dbReference type="Proteomes" id="UP000004926">
    <property type="component" value="Chromosome"/>
</dbReference>
<protein>
    <submittedName>
        <fullName evidence="2">Uncharacterized protein</fullName>
    </submittedName>
</protein>
<evidence type="ECO:0000313" key="3">
    <source>
        <dbReference type="Proteomes" id="UP000004926"/>
    </source>
</evidence>
<reference evidence="2 3" key="1">
    <citation type="journal article" date="2012" name="Stand. Genomic Sci.">
        <title>Genome sequence of the ocean sediment bacterium Saccharomonospora marina type strain (XMU15(T)).</title>
        <authorList>
            <person name="Klenk H.P."/>
            <person name="Lu M."/>
            <person name="Lucas S."/>
            <person name="Lapidus A."/>
            <person name="Copeland A."/>
            <person name="Pitluck S."/>
            <person name="Goodwin L.A."/>
            <person name="Han C."/>
            <person name="Tapia R."/>
            <person name="Brambilla E.M."/>
            <person name="Potter G."/>
            <person name="Land M."/>
            <person name="Ivanova N."/>
            <person name="Rohde M."/>
            <person name="Goker M."/>
            <person name="Detter J.C."/>
            <person name="Li W.J."/>
            <person name="Kyrpides N.C."/>
            <person name="Woyke T."/>
        </authorList>
    </citation>
    <scope>NUCLEOTIDE SEQUENCE [LARGE SCALE GENOMIC DNA]</scope>
    <source>
        <strain evidence="2 3">XMU15</strain>
    </source>
</reference>
<name>H5X834_9PSEU</name>
<dbReference type="HOGENOM" id="CLU_773595_0_0_11"/>
<proteinExistence type="predicted"/>
<dbReference type="EMBL" id="CM001439">
    <property type="protein sequence ID" value="EHR53566.1"/>
    <property type="molecule type" value="Genomic_DNA"/>
</dbReference>
<organism evidence="2 3">
    <name type="scientific">Saccharomonospora marina XMU15</name>
    <dbReference type="NCBI Taxonomy" id="882083"/>
    <lineage>
        <taxon>Bacteria</taxon>
        <taxon>Bacillati</taxon>
        <taxon>Actinomycetota</taxon>
        <taxon>Actinomycetes</taxon>
        <taxon>Pseudonocardiales</taxon>
        <taxon>Pseudonocardiaceae</taxon>
        <taxon>Saccharomonospora</taxon>
    </lineage>
</organism>
<gene>
    <name evidence="2" type="ORF">SacmaDRAFT_5449</name>
</gene>
<accession>H5X834</accession>
<feature type="region of interest" description="Disordered" evidence="1">
    <location>
        <begin position="182"/>
        <end position="206"/>
    </location>
</feature>
<evidence type="ECO:0000313" key="2">
    <source>
        <dbReference type="EMBL" id="EHR53566.1"/>
    </source>
</evidence>